<dbReference type="Proteomes" id="UP001305521">
    <property type="component" value="Chromosome"/>
</dbReference>
<accession>A0ABZ0PLF2</accession>
<evidence type="ECO:0008006" key="4">
    <source>
        <dbReference type="Google" id="ProtNLM"/>
    </source>
</evidence>
<evidence type="ECO:0000313" key="3">
    <source>
        <dbReference type="Proteomes" id="UP001305521"/>
    </source>
</evidence>
<reference evidence="2 3" key="1">
    <citation type="submission" date="2023-11" db="EMBL/GenBank/DDBJ databases">
        <title>Arctic aerobic anoxygenic photoheterotroph Sediminicoccus rosea KRV36 adapts its photosynthesis to long days of polar summer.</title>
        <authorList>
            <person name="Tomasch J."/>
            <person name="Kopejtka K."/>
            <person name="Bily T."/>
            <person name="Gardiner A.T."/>
            <person name="Gardian Z."/>
            <person name="Shivaramu S."/>
            <person name="Koblizek M."/>
            <person name="Engelhardt F."/>
            <person name="Kaftan D."/>
        </authorList>
    </citation>
    <scope>NUCLEOTIDE SEQUENCE [LARGE SCALE GENOMIC DNA]</scope>
    <source>
        <strain evidence="2 3">R-30</strain>
    </source>
</reference>
<keyword evidence="3" id="KW-1185">Reference proteome</keyword>
<sequence length="84" mass="9224">MAALLEFSLFALPFLVYLAWWRVSGRKPGHEPSRRILTLAAIGVACGVAGAVYYGLSRSFERGERYVPARIERGVITPGEGVSR</sequence>
<name>A0ABZ0PLF2_9PROT</name>
<protein>
    <recommendedName>
        <fullName evidence="4">Phospholipase_D-nuclease N-terminal</fullName>
    </recommendedName>
</protein>
<dbReference type="RefSeq" id="WP_318650535.1">
    <property type="nucleotide sequence ID" value="NZ_CP137852.1"/>
</dbReference>
<gene>
    <name evidence="2" type="ORF">R9Z33_06715</name>
</gene>
<keyword evidence="1" id="KW-0472">Membrane</keyword>
<evidence type="ECO:0000256" key="1">
    <source>
        <dbReference type="SAM" id="Phobius"/>
    </source>
</evidence>
<feature type="transmembrane region" description="Helical" evidence="1">
    <location>
        <begin position="35"/>
        <end position="56"/>
    </location>
</feature>
<organism evidence="2 3">
    <name type="scientific">Sediminicoccus rosea</name>
    <dbReference type="NCBI Taxonomy" id="1225128"/>
    <lineage>
        <taxon>Bacteria</taxon>
        <taxon>Pseudomonadati</taxon>
        <taxon>Pseudomonadota</taxon>
        <taxon>Alphaproteobacteria</taxon>
        <taxon>Acetobacterales</taxon>
        <taxon>Roseomonadaceae</taxon>
        <taxon>Sediminicoccus</taxon>
    </lineage>
</organism>
<proteinExistence type="predicted"/>
<keyword evidence="1" id="KW-1133">Transmembrane helix</keyword>
<keyword evidence="1" id="KW-0812">Transmembrane</keyword>
<dbReference type="EMBL" id="CP137852">
    <property type="protein sequence ID" value="WPB86563.1"/>
    <property type="molecule type" value="Genomic_DNA"/>
</dbReference>
<evidence type="ECO:0000313" key="2">
    <source>
        <dbReference type="EMBL" id="WPB86563.1"/>
    </source>
</evidence>